<dbReference type="InterPro" id="IPR000210">
    <property type="entry name" value="BTB/POZ_dom"/>
</dbReference>
<protein>
    <submittedName>
        <fullName evidence="2">Speckle-type POZ protein B</fullName>
    </submittedName>
</protein>
<dbReference type="Gene3D" id="1.25.40.420">
    <property type="match status" value="1"/>
</dbReference>
<name>A0A0A9YEP1_LYGHE</name>
<evidence type="ECO:0000313" key="2">
    <source>
        <dbReference type="EMBL" id="JAG30619.1"/>
    </source>
</evidence>
<reference evidence="3" key="3">
    <citation type="submission" date="2014-09" db="EMBL/GenBank/DDBJ databases">
        <authorList>
            <person name="Magalhaes I.L.F."/>
            <person name="Oliveira U."/>
            <person name="Santos F.R."/>
            <person name="Vidigal T.H.D.A."/>
            <person name="Brescovit A.D."/>
            <person name="Santos A.J."/>
        </authorList>
    </citation>
    <scope>NUCLEOTIDE SEQUENCE</scope>
</reference>
<dbReference type="EMBL" id="GBRD01000990">
    <property type="protein sequence ID" value="JAG64831.1"/>
    <property type="molecule type" value="Transcribed_RNA"/>
</dbReference>
<dbReference type="EMBL" id="GBHO01012985">
    <property type="protein sequence ID" value="JAG30619.1"/>
    <property type="molecule type" value="Transcribed_RNA"/>
</dbReference>
<dbReference type="CDD" id="cd14733">
    <property type="entry name" value="BACK"/>
    <property type="match status" value="1"/>
</dbReference>
<sequence>MSGSEDLWGNYSLADVWVVSGPVQKKAHSSILFTSSVVLQEELKKRIRWDEKPWKITIKIKNPPDQEDTTPPEIDEGSLERFLYFMYHRRIADWGSSATTLLRLGYTYKMEELMVLCEDQFLEKLSAGNAVACLILANACDRHALKRKVADYISTNMDSVMVSKNWKKLESNLKLLGEILVTTPSDRRKRQTINEKILDAPVTWEVDTRESKFTNKSCQY</sequence>
<gene>
    <name evidence="2" type="primary">spop-b_9</name>
    <name evidence="2" type="ORF">CM83_36162</name>
</gene>
<evidence type="ECO:0000259" key="1">
    <source>
        <dbReference type="Pfam" id="PF00651"/>
    </source>
</evidence>
<dbReference type="Gene3D" id="3.30.710.10">
    <property type="entry name" value="Potassium Channel Kv1.1, Chain A"/>
    <property type="match status" value="1"/>
</dbReference>
<dbReference type="SUPFAM" id="SSF54695">
    <property type="entry name" value="POZ domain"/>
    <property type="match status" value="1"/>
</dbReference>
<reference evidence="2" key="2">
    <citation type="submission" date="2014-07" db="EMBL/GenBank/DDBJ databases">
        <authorList>
            <person name="Hull J."/>
        </authorList>
    </citation>
    <scope>NUCLEOTIDE SEQUENCE</scope>
</reference>
<dbReference type="AlphaFoldDB" id="A0A0A9YEP1"/>
<organism evidence="2">
    <name type="scientific">Lygus hesperus</name>
    <name type="common">Western plant bug</name>
    <dbReference type="NCBI Taxonomy" id="30085"/>
    <lineage>
        <taxon>Eukaryota</taxon>
        <taxon>Metazoa</taxon>
        <taxon>Ecdysozoa</taxon>
        <taxon>Arthropoda</taxon>
        <taxon>Hexapoda</taxon>
        <taxon>Insecta</taxon>
        <taxon>Pterygota</taxon>
        <taxon>Neoptera</taxon>
        <taxon>Paraneoptera</taxon>
        <taxon>Hemiptera</taxon>
        <taxon>Heteroptera</taxon>
        <taxon>Panheteroptera</taxon>
        <taxon>Cimicomorpha</taxon>
        <taxon>Miridae</taxon>
        <taxon>Mirini</taxon>
        <taxon>Lygus</taxon>
    </lineage>
</organism>
<proteinExistence type="predicted"/>
<dbReference type="EMBL" id="GBRD01009099">
    <property type="protein sequence ID" value="JAG56722.1"/>
    <property type="molecule type" value="Transcribed_RNA"/>
</dbReference>
<accession>A0A0A9YEP1</accession>
<dbReference type="InterPro" id="IPR011333">
    <property type="entry name" value="SKP1/BTB/POZ_sf"/>
</dbReference>
<dbReference type="Pfam" id="PF00651">
    <property type="entry name" value="BTB"/>
    <property type="match status" value="1"/>
</dbReference>
<evidence type="ECO:0000313" key="3">
    <source>
        <dbReference type="EMBL" id="JAG56722.1"/>
    </source>
</evidence>
<feature type="domain" description="BTB" evidence="1">
    <location>
        <begin position="9"/>
        <end position="123"/>
    </location>
</feature>
<reference evidence="2" key="1">
    <citation type="journal article" date="2014" name="PLoS ONE">
        <title>Transcriptome-Based Identification of ABC Transporters in the Western Tarnished Plant Bug Lygus hesperus.</title>
        <authorList>
            <person name="Hull J.J."/>
            <person name="Chaney K."/>
            <person name="Geib S.M."/>
            <person name="Fabrick J.A."/>
            <person name="Brent C.S."/>
            <person name="Walsh D."/>
            <person name="Lavine L.C."/>
        </authorList>
    </citation>
    <scope>NUCLEOTIDE SEQUENCE</scope>
</reference>
<dbReference type="PANTHER" id="PTHR24413">
    <property type="entry name" value="SPECKLE-TYPE POZ PROTEIN"/>
    <property type="match status" value="1"/>
</dbReference>